<dbReference type="Pfam" id="PF08031">
    <property type="entry name" value="BBE"/>
    <property type="match status" value="1"/>
</dbReference>
<dbReference type="EMBL" id="JAPWDO010000001">
    <property type="protein sequence ID" value="KAJ5486622.1"/>
    <property type="molecule type" value="Genomic_DNA"/>
</dbReference>
<gene>
    <name evidence="2" type="ORF">N7530_000922</name>
</gene>
<organism evidence="2 3">
    <name type="scientific">Penicillium desertorum</name>
    <dbReference type="NCBI Taxonomy" id="1303715"/>
    <lineage>
        <taxon>Eukaryota</taxon>
        <taxon>Fungi</taxon>
        <taxon>Dikarya</taxon>
        <taxon>Ascomycota</taxon>
        <taxon>Pezizomycotina</taxon>
        <taxon>Eurotiomycetes</taxon>
        <taxon>Eurotiomycetidae</taxon>
        <taxon>Eurotiales</taxon>
        <taxon>Aspergillaceae</taxon>
        <taxon>Penicillium</taxon>
    </lineage>
</organism>
<keyword evidence="3" id="KW-1185">Reference proteome</keyword>
<evidence type="ECO:0000259" key="1">
    <source>
        <dbReference type="Pfam" id="PF08031"/>
    </source>
</evidence>
<dbReference type="Proteomes" id="UP001147760">
    <property type="component" value="Unassembled WGS sequence"/>
</dbReference>
<dbReference type="GO" id="GO:0050660">
    <property type="term" value="F:flavin adenine dinucleotide binding"/>
    <property type="evidence" value="ECO:0007669"/>
    <property type="project" value="InterPro"/>
</dbReference>
<protein>
    <recommendedName>
        <fullName evidence="1">Berberine/berberine-like domain-containing protein</fullName>
    </recommendedName>
</protein>
<comment type="caution">
    <text evidence="2">The sequence shown here is derived from an EMBL/GenBank/DDBJ whole genome shotgun (WGS) entry which is preliminary data.</text>
</comment>
<dbReference type="InterPro" id="IPR016169">
    <property type="entry name" value="FAD-bd_PCMH_sub2"/>
</dbReference>
<dbReference type="AlphaFoldDB" id="A0A9W9X989"/>
<dbReference type="Gene3D" id="3.40.462.20">
    <property type="match status" value="1"/>
</dbReference>
<reference evidence="2" key="1">
    <citation type="submission" date="2022-12" db="EMBL/GenBank/DDBJ databases">
        <authorList>
            <person name="Petersen C."/>
        </authorList>
    </citation>
    <scope>NUCLEOTIDE SEQUENCE</scope>
    <source>
        <strain evidence="2">IBT 17660</strain>
    </source>
</reference>
<dbReference type="OrthoDB" id="415825at2759"/>
<accession>A0A9W9X989</accession>
<evidence type="ECO:0000313" key="2">
    <source>
        <dbReference type="EMBL" id="KAJ5486622.1"/>
    </source>
</evidence>
<dbReference type="Gene3D" id="3.30.465.10">
    <property type="match status" value="1"/>
</dbReference>
<proteinExistence type="predicted"/>
<feature type="domain" description="Berberine/berberine-like" evidence="1">
    <location>
        <begin position="67"/>
        <end position="105"/>
    </location>
</feature>
<evidence type="ECO:0000313" key="3">
    <source>
        <dbReference type="Proteomes" id="UP001147760"/>
    </source>
</evidence>
<dbReference type="GO" id="GO:0016491">
    <property type="term" value="F:oxidoreductase activity"/>
    <property type="evidence" value="ECO:0007669"/>
    <property type="project" value="InterPro"/>
</dbReference>
<reference evidence="2" key="2">
    <citation type="journal article" date="2023" name="IMA Fungus">
        <title>Comparative genomic study of the Penicillium genus elucidates a diverse pangenome and 15 lateral gene transfer events.</title>
        <authorList>
            <person name="Petersen C."/>
            <person name="Sorensen T."/>
            <person name="Nielsen M.R."/>
            <person name="Sondergaard T.E."/>
            <person name="Sorensen J.L."/>
            <person name="Fitzpatrick D.A."/>
            <person name="Frisvad J.C."/>
            <person name="Nielsen K.L."/>
        </authorList>
    </citation>
    <scope>NUCLEOTIDE SEQUENCE</scope>
    <source>
        <strain evidence="2">IBT 17660</strain>
    </source>
</reference>
<name>A0A9W9X989_9EURO</name>
<dbReference type="InterPro" id="IPR012951">
    <property type="entry name" value="BBE"/>
</dbReference>
<sequence>MIETFPVQGIEALRDDYSAFPHRKYFHNIIEVKGVYTDDSVAKPVDNFLRSWRDKFAATSGYEKRHVYQNYARDDEPQSALYGYQPWRHERLTKLKGAYDPYGFFDGYHVLPSDIKKWT</sequence>